<proteinExistence type="predicted"/>
<dbReference type="EMBL" id="CP025198">
    <property type="protein sequence ID" value="AXE37978.1"/>
    <property type="molecule type" value="Genomic_DNA"/>
</dbReference>
<keyword evidence="2" id="KW-1185">Reference proteome</keyword>
<evidence type="ECO:0000313" key="1">
    <source>
        <dbReference type="EMBL" id="AXE37978.1"/>
    </source>
</evidence>
<gene>
    <name evidence="1" type="ORF">JS278_00789</name>
</gene>
<accession>A0A344URT0</accession>
<dbReference type="KEGG" id="acij:JS278_00789"/>
<sequence length="223" mass="24169">MPVTPFEDYLGSLGHLTARIDPTASTPAAEHIHAAAESLEALPQVDETSLVGWTQDHPKQVYVLGLAVGIGREKLKNQLTDWFGTQSWAKASKEHGPELIRRLDDDYDLLRLLAAQRGRDYSFADVLVARAGTRSTATNAGQSGRKIEDELERIAQDLRLPYQMRGRFEGRNGRTAPADLAIPAVGRGCVVAVAAKGFDSTGSDATTSHLVPASTVISEDRNH</sequence>
<protein>
    <submittedName>
        <fullName evidence="1">Uncharacterized protein</fullName>
    </submittedName>
</protein>
<organism evidence="1 2">
    <name type="scientific">Acidipropionibacterium virtanenii</name>
    <dbReference type="NCBI Taxonomy" id="2057246"/>
    <lineage>
        <taxon>Bacteria</taxon>
        <taxon>Bacillati</taxon>
        <taxon>Actinomycetota</taxon>
        <taxon>Actinomycetes</taxon>
        <taxon>Propionibacteriales</taxon>
        <taxon>Propionibacteriaceae</taxon>
        <taxon>Acidipropionibacterium</taxon>
    </lineage>
</organism>
<dbReference type="AlphaFoldDB" id="A0A344URT0"/>
<dbReference type="RefSeq" id="WP_114044061.1">
    <property type="nucleotide sequence ID" value="NZ_CP025198.1"/>
</dbReference>
<dbReference type="OrthoDB" id="4808242at2"/>
<dbReference type="Proteomes" id="UP000251995">
    <property type="component" value="Chromosome"/>
</dbReference>
<name>A0A344URT0_9ACTN</name>
<reference evidence="1 2" key="1">
    <citation type="submission" date="2017-12" db="EMBL/GenBank/DDBJ databases">
        <title>The whole genome sequence of the Acidipropionibacterium virtanenii sp. nov. type strain JS278.</title>
        <authorList>
            <person name="Laine P."/>
            <person name="Deptula P."/>
            <person name="Varmanen P."/>
            <person name="Auvinen P."/>
        </authorList>
    </citation>
    <scope>NUCLEOTIDE SEQUENCE [LARGE SCALE GENOMIC DNA]</scope>
    <source>
        <strain evidence="1 2">JS278</strain>
    </source>
</reference>
<evidence type="ECO:0000313" key="2">
    <source>
        <dbReference type="Proteomes" id="UP000251995"/>
    </source>
</evidence>